<evidence type="ECO:0000313" key="3">
    <source>
        <dbReference type="EMBL" id="MFC3616376.1"/>
    </source>
</evidence>
<dbReference type="PANTHER" id="PTHR39962:SF1">
    <property type="entry name" value="LPXI FAMILY PROTEIN"/>
    <property type="match status" value="1"/>
</dbReference>
<protein>
    <submittedName>
        <fullName evidence="3">LpxI family protein</fullName>
    </submittedName>
</protein>
<dbReference type="InterPro" id="IPR010415">
    <property type="entry name" value="LpxI_C"/>
</dbReference>
<organism evidence="3 4">
    <name type="scientific">Lutimaribacter marinistellae</name>
    <dbReference type="NCBI Taxonomy" id="1820329"/>
    <lineage>
        <taxon>Bacteria</taxon>
        <taxon>Pseudomonadati</taxon>
        <taxon>Pseudomonadota</taxon>
        <taxon>Alphaproteobacteria</taxon>
        <taxon>Rhodobacterales</taxon>
        <taxon>Roseobacteraceae</taxon>
        <taxon>Lutimaribacter</taxon>
    </lineage>
</organism>
<keyword evidence="4" id="KW-1185">Reference proteome</keyword>
<dbReference type="InterPro" id="IPR041255">
    <property type="entry name" value="LpxI_N"/>
</dbReference>
<dbReference type="Proteomes" id="UP001595629">
    <property type="component" value="Unassembled WGS sequence"/>
</dbReference>
<proteinExistence type="predicted"/>
<dbReference type="EMBL" id="JBHRXI010000049">
    <property type="protein sequence ID" value="MFC3616376.1"/>
    <property type="molecule type" value="Genomic_DNA"/>
</dbReference>
<dbReference type="Gene3D" id="3.40.140.80">
    <property type="match status" value="1"/>
</dbReference>
<feature type="domain" description="LpxI N-terminal" evidence="2">
    <location>
        <begin position="3"/>
        <end position="125"/>
    </location>
</feature>
<name>A0ABV7TMX4_9RHOB</name>
<dbReference type="InterPro" id="IPR043167">
    <property type="entry name" value="LpxI_C_sf"/>
</dbReference>
<dbReference type="Gene3D" id="3.40.50.20">
    <property type="match status" value="1"/>
</dbReference>
<evidence type="ECO:0000313" key="4">
    <source>
        <dbReference type="Proteomes" id="UP001595629"/>
    </source>
</evidence>
<dbReference type="Pfam" id="PF17930">
    <property type="entry name" value="LpxI_N"/>
    <property type="match status" value="1"/>
</dbReference>
<gene>
    <name evidence="3" type="ORF">ACFORG_21750</name>
</gene>
<comment type="caution">
    <text evidence="3">The sequence shown here is derived from an EMBL/GenBank/DDBJ whole genome shotgun (WGS) entry which is preliminary data.</text>
</comment>
<dbReference type="InterPro" id="IPR053174">
    <property type="entry name" value="LpxI"/>
</dbReference>
<dbReference type="RefSeq" id="WP_386737689.1">
    <property type="nucleotide sequence ID" value="NZ_JBHRXI010000049.1"/>
</dbReference>
<sequence length="265" mass="28047">MALALIAGEGALPAEVVRHQSEPPLICGLEGFAPDDLSVDLWFRIETLGTLLRDLKERGVERVCMAGATRRPEVDPSRIDAATMRLVPRLQKAILAGDDGALRAVVEIFEEAGFVVSGAHEIAPAILPPVGCLTEHHPEEQDIDDAARAAGIVRAMSSVDVGQACVVLRGQALAIESLFGTDWMLRSLTLRPDAGGGVLFKAPKPDQDRRVDLPTIGPDTVNAAVAAGLSGIVIEKGGVIVLDREAVVAECNALGLFLMVRERAS</sequence>
<evidence type="ECO:0000259" key="1">
    <source>
        <dbReference type="Pfam" id="PF06230"/>
    </source>
</evidence>
<reference evidence="4" key="1">
    <citation type="journal article" date="2019" name="Int. J. Syst. Evol. Microbiol.">
        <title>The Global Catalogue of Microorganisms (GCM) 10K type strain sequencing project: providing services to taxonomists for standard genome sequencing and annotation.</title>
        <authorList>
            <consortium name="The Broad Institute Genomics Platform"/>
            <consortium name="The Broad Institute Genome Sequencing Center for Infectious Disease"/>
            <person name="Wu L."/>
            <person name="Ma J."/>
        </authorList>
    </citation>
    <scope>NUCLEOTIDE SEQUENCE [LARGE SCALE GENOMIC DNA]</scope>
    <source>
        <strain evidence="4">KCTC 42911</strain>
    </source>
</reference>
<accession>A0ABV7TMX4</accession>
<dbReference type="Pfam" id="PF06230">
    <property type="entry name" value="LpxI_C"/>
    <property type="match status" value="1"/>
</dbReference>
<feature type="domain" description="LpxI C-terminal" evidence="1">
    <location>
        <begin position="130"/>
        <end position="259"/>
    </location>
</feature>
<evidence type="ECO:0000259" key="2">
    <source>
        <dbReference type="Pfam" id="PF17930"/>
    </source>
</evidence>
<dbReference type="PANTHER" id="PTHR39962">
    <property type="entry name" value="BLL4848 PROTEIN"/>
    <property type="match status" value="1"/>
</dbReference>